<reference evidence="2" key="1">
    <citation type="submission" date="2021-03" db="EMBL/GenBank/DDBJ databases">
        <title>Whole genome sequence of Streptomyces bomunensis MMS17-BM035.</title>
        <authorList>
            <person name="Lee J.H."/>
        </authorList>
    </citation>
    <scope>NUCLEOTIDE SEQUENCE</scope>
    <source>
        <strain evidence="2">MMS17-BM035</strain>
    </source>
</reference>
<keyword evidence="2" id="KW-0378">Hydrolase</keyword>
<dbReference type="CDD" id="cd06260">
    <property type="entry name" value="DUF820-like"/>
    <property type="match status" value="1"/>
</dbReference>
<dbReference type="GO" id="GO:0004519">
    <property type="term" value="F:endonuclease activity"/>
    <property type="evidence" value="ECO:0007669"/>
    <property type="project" value="UniProtKB-KW"/>
</dbReference>
<keyword evidence="2" id="KW-0540">Nuclease</keyword>
<comment type="caution">
    <text evidence="2">The sequence shown here is derived from an EMBL/GenBank/DDBJ whole genome shotgun (WGS) entry which is preliminary data.</text>
</comment>
<sequence length="203" mass="21774">MAARALPASGIERTEFLSVSTDHHGPWTVADVLALPEDRTHRHELLGESLVRSPAPDVRHQRAAFRLATVLHAAARAARAPVEVLGAVSVTVPSGLVVPDLLVVDADAAAEDGVSVDAENVRLVVELVSPGNSTIDRKLKPMLYAEAAIPHFWRLEFDPVPMLAVYELRGGRYVERTTALSGVTTRLGAPFAVEIDPAGLSRQ</sequence>
<dbReference type="PANTHER" id="PTHR35400:SF3">
    <property type="entry name" value="SLL1072 PROTEIN"/>
    <property type="match status" value="1"/>
</dbReference>
<dbReference type="InterPro" id="IPR012296">
    <property type="entry name" value="Nuclease_put_TT1808"/>
</dbReference>
<dbReference type="EMBL" id="JAGIQL010000048">
    <property type="protein sequence ID" value="MBP0458666.1"/>
    <property type="molecule type" value="Genomic_DNA"/>
</dbReference>
<evidence type="ECO:0000259" key="1">
    <source>
        <dbReference type="Pfam" id="PF05685"/>
    </source>
</evidence>
<dbReference type="Pfam" id="PF05685">
    <property type="entry name" value="Uma2"/>
    <property type="match status" value="1"/>
</dbReference>
<name>A0A940ME39_9ACTN</name>
<keyword evidence="2" id="KW-0255">Endonuclease</keyword>
<dbReference type="Proteomes" id="UP000670475">
    <property type="component" value="Unassembled WGS sequence"/>
</dbReference>
<accession>A0A940ME39</accession>
<feature type="domain" description="Putative restriction endonuclease" evidence="1">
    <location>
        <begin position="30"/>
        <end position="187"/>
    </location>
</feature>
<dbReference type="InterPro" id="IPR008538">
    <property type="entry name" value="Uma2"/>
</dbReference>
<dbReference type="SUPFAM" id="SSF52980">
    <property type="entry name" value="Restriction endonuclease-like"/>
    <property type="match status" value="1"/>
</dbReference>
<proteinExistence type="predicted"/>
<dbReference type="InterPro" id="IPR011335">
    <property type="entry name" value="Restrct_endonuc-II-like"/>
</dbReference>
<gene>
    <name evidence="2" type="ORF">JFN87_14300</name>
</gene>
<protein>
    <submittedName>
        <fullName evidence="2">Uma2 family endonuclease</fullName>
    </submittedName>
</protein>
<dbReference type="Gene3D" id="3.90.1570.10">
    <property type="entry name" value="tt1808, chain A"/>
    <property type="match status" value="1"/>
</dbReference>
<evidence type="ECO:0000313" key="3">
    <source>
        <dbReference type="Proteomes" id="UP000670475"/>
    </source>
</evidence>
<dbReference type="PANTHER" id="PTHR35400">
    <property type="entry name" value="SLR1083 PROTEIN"/>
    <property type="match status" value="1"/>
</dbReference>
<organism evidence="2 3">
    <name type="scientific">Streptomyces montanisoli</name>
    <dbReference type="NCBI Taxonomy" id="2798581"/>
    <lineage>
        <taxon>Bacteria</taxon>
        <taxon>Bacillati</taxon>
        <taxon>Actinomycetota</taxon>
        <taxon>Actinomycetes</taxon>
        <taxon>Kitasatosporales</taxon>
        <taxon>Streptomycetaceae</taxon>
        <taxon>Streptomyces</taxon>
    </lineage>
</organism>
<evidence type="ECO:0000313" key="2">
    <source>
        <dbReference type="EMBL" id="MBP0458666.1"/>
    </source>
</evidence>
<dbReference type="AlphaFoldDB" id="A0A940ME39"/>
<keyword evidence="3" id="KW-1185">Reference proteome</keyword>